<organism evidence="2 3">
    <name type="scientific">Alkalidesulfovibrio alkalitolerans DSM 16529</name>
    <dbReference type="NCBI Taxonomy" id="1121439"/>
    <lineage>
        <taxon>Bacteria</taxon>
        <taxon>Pseudomonadati</taxon>
        <taxon>Thermodesulfobacteriota</taxon>
        <taxon>Desulfovibrionia</taxon>
        <taxon>Desulfovibrionales</taxon>
        <taxon>Desulfovibrionaceae</taxon>
        <taxon>Alkalidesulfovibrio</taxon>
    </lineage>
</organism>
<dbReference type="EMBL" id="ATHI01000030">
    <property type="protein sequence ID" value="EPR30964.1"/>
    <property type="molecule type" value="Genomic_DNA"/>
</dbReference>
<feature type="domain" description="AB hydrolase-1" evidence="1">
    <location>
        <begin position="23"/>
        <end position="247"/>
    </location>
</feature>
<keyword evidence="2" id="KW-0378">Hydrolase</keyword>
<keyword evidence="3" id="KW-1185">Reference proteome</keyword>
<evidence type="ECO:0000259" key="1">
    <source>
        <dbReference type="Pfam" id="PF12697"/>
    </source>
</evidence>
<dbReference type="Proteomes" id="UP000014975">
    <property type="component" value="Unassembled WGS sequence"/>
</dbReference>
<protein>
    <submittedName>
        <fullName evidence="2">Alpha/beta hydrolase fold-containing protein</fullName>
    </submittedName>
</protein>
<dbReference type="RefSeq" id="WP_020887788.1">
    <property type="nucleotide sequence ID" value="NZ_ATHI01000030.1"/>
</dbReference>
<comment type="caution">
    <text evidence="2">The sequence shown here is derived from an EMBL/GenBank/DDBJ whole genome shotgun (WGS) entry which is preliminary data.</text>
</comment>
<dbReference type="PRINTS" id="PR00111">
    <property type="entry name" value="ABHYDROLASE"/>
</dbReference>
<dbReference type="PANTHER" id="PTHR43798">
    <property type="entry name" value="MONOACYLGLYCEROL LIPASE"/>
    <property type="match status" value="1"/>
</dbReference>
<proteinExistence type="predicted"/>
<gene>
    <name evidence="2" type="ORF">dsat_1091</name>
</gene>
<dbReference type="InterPro" id="IPR029058">
    <property type="entry name" value="AB_hydrolase_fold"/>
</dbReference>
<dbReference type="InterPro" id="IPR000639">
    <property type="entry name" value="Epox_hydrolase-like"/>
</dbReference>
<dbReference type="AlphaFoldDB" id="S7UAJ9"/>
<name>S7UAJ9_9BACT</name>
<evidence type="ECO:0000313" key="3">
    <source>
        <dbReference type="Proteomes" id="UP000014975"/>
    </source>
</evidence>
<dbReference type="STRING" id="1121439.dsat_1091"/>
<dbReference type="OrthoDB" id="9785408at2"/>
<dbReference type="PRINTS" id="PR00412">
    <property type="entry name" value="EPOXHYDRLASE"/>
</dbReference>
<dbReference type="InterPro" id="IPR000073">
    <property type="entry name" value="AB_hydrolase_1"/>
</dbReference>
<dbReference type="GO" id="GO:0016787">
    <property type="term" value="F:hydrolase activity"/>
    <property type="evidence" value="ECO:0007669"/>
    <property type="project" value="UniProtKB-KW"/>
</dbReference>
<reference evidence="2 3" key="1">
    <citation type="journal article" date="2013" name="Genome Announc.">
        <title>Draft genome sequences for three mercury-methylating, sulfate-reducing bacteria.</title>
        <authorList>
            <person name="Brown S.D."/>
            <person name="Hurt R.A.Jr."/>
            <person name="Gilmour C.C."/>
            <person name="Elias D.A."/>
        </authorList>
    </citation>
    <scope>NUCLEOTIDE SEQUENCE [LARGE SCALE GENOMIC DNA]</scope>
    <source>
        <strain evidence="2 3">DSM 16529</strain>
    </source>
</reference>
<dbReference type="Pfam" id="PF12697">
    <property type="entry name" value="Abhydrolase_6"/>
    <property type="match status" value="1"/>
</dbReference>
<sequence>MNEIVRKGLRLSYTDIGLGEPALLFIHGNSCDRSFFAPQIERFAAAHRCIAPDLRGHGESDAPKDASYTFHALTDDLAHLCRSIGAPRVVAVGHSLGGALAVRLAASRPDMVAGVVALDSTLIPQPGFELWLDPLLARLGRDPEAPFPREFFEPLFAAEDDPARRAEIMARLARTPRHVTTALFALFRDSDYEQAARAVRCPFLYVGAHRHRTDPQALRRLIPQAHFAQTALCGHFQTLEAPEQINAMLERFLARLVI</sequence>
<dbReference type="Gene3D" id="3.40.50.1820">
    <property type="entry name" value="alpha/beta hydrolase"/>
    <property type="match status" value="1"/>
</dbReference>
<dbReference type="InterPro" id="IPR050266">
    <property type="entry name" value="AB_hydrolase_sf"/>
</dbReference>
<accession>S7UAJ9</accession>
<evidence type="ECO:0000313" key="2">
    <source>
        <dbReference type="EMBL" id="EPR30964.1"/>
    </source>
</evidence>
<dbReference type="PATRIC" id="fig|1121439.3.peg.2465"/>
<dbReference type="SUPFAM" id="SSF53474">
    <property type="entry name" value="alpha/beta-Hydrolases"/>
    <property type="match status" value="1"/>
</dbReference>
<dbReference type="eggNOG" id="COG0596">
    <property type="taxonomic scope" value="Bacteria"/>
</dbReference>